<feature type="disulfide bond" evidence="3">
    <location>
        <begin position="195"/>
        <end position="213"/>
    </location>
</feature>
<dbReference type="Pfam" id="PF00057">
    <property type="entry name" value="Ldl_recept_a"/>
    <property type="match status" value="4"/>
</dbReference>
<feature type="disulfide bond" evidence="3">
    <location>
        <begin position="908"/>
        <end position="920"/>
    </location>
</feature>
<dbReference type="PROSITE" id="PS50068">
    <property type="entry name" value="LDLRA_2"/>
    <property type="match status" value="6"/>
</dbReference>
<dbReference type="PROSITE" id="PS01209">
    <property type="entry name" value="LDLRA_1"/>
    <property type="match status" value="4"/>
</dbReference>
<dbReference type="InterPro" id="IPR002172">
    <property type="entry name" value="LDrepeatLR_classA_rpt"/>
</dbReference>
<sequence length="1151" mass="125011">MGQYMSEKCDFTGGDLCGWISLDTDGPRISRAVTYYRWQTGQGKDRTPSEASNNIRPGVDHTSGTGDGYYLFADSSPGSFQDTAQIITPVISRTGSQCVLSFWYYMHGSSIGSLHIYRVFSGQQVELFEIDGEQGNVWKEGQVFLGTNQNIEIMIEARRGRSWVGDISIDDVQFRQCMPPEPDQGAQCTADQFKCALGFCIPQSQHCDFVDDCGDRSDEDSLSGHCERYPARCDFETDKCPRYWIEEASDDFDWTLRAGSTASSGTGPSVDHTNRDPTGHYIYIESSAPRQPGDKARIRTPPFSQAYDGCKLRLFYHMYGVDVGSLNVYRRTSYLQSNGLTLMTSITGDQGNFWRRLEVDFTGSTNFEVVIEGVRGTGPMGDISIDDISMTMECVKGGQLPDGPTLSPPPTQHPSCPTGWLKCTNSDTCYAPYKKCDFIDDCQDGTSTVPSSDENSCGNDCDFESSFAPLCGWKNSASDNFDWTLHQGHTPSSGTGPGQDHTTNSVSGHYLYIESSTSAGVSMGDIAHITTGVYQVSSTTCKLRFWYHMYGTGTGMLNVKIKSVNSGLTDLVWSKTGDQGNQWQQAEVSIGNKRQFVVLIEGMRGSDHLGDIALDDISFVSCSTNPPPLQCGADEFRCTSQPQCVSQDVVCDYKNDCTDGTDEARCVYQPGNCNFDNVASSVIGCGWSQLDSDDFDWSGPATNTPTANTGPSSTHNNIGRFLYIESSSPQRPGMLAALESSDFPPGIGTCRMRFFYHMYGSPQMGALKVYTHSKSGPRQLMWIEAGNKGNSWQYANFPIGNSDMYKVVVEAEVGGNDRSDIAIDDISFSPGCSNLTNSCPVGQFYCPDFPLINCLPDVWICDGDIDCPDGRDEAGCPTASYQSTPAAVTRPGGSTGTASPGTVNPGPCGVRELRCTNGQCVSAMFQCDGVSDCSDNSDEVGCTGDFPCNGSSVYCGSTSSCLSQTTRCDGTDDCTTGADEALCGSCPITYCQNGGLCQYREDATTFYCSCTDKFSGSRCQLEVISPPDKQRGGTNTTMWIAIGLVGGVVLIMAVLAAIYFVVRRNNRDRRFGGLPGYGTNNPTYEPDQLQDFKFSDVDTSYMIDTPDTTYMIDTPQKLGTDAAGIDNPLYGMKKEADFGLDIDAPASSSNA</sequence>
<dbReference type="CDD" id="cd00112">
    <property type="entry name" value="LDLa"/>
    <property type="match status" value="6"/>
</dbReference>
<dbReference type="PANTHER" id="PTHR23282">
    <property type="entry name" value="APICAL ENDOSOMAL GLYCOPROTEIN PRECURSOR"/>
    <property type="match status" value="1"/>
</dbReference>
<evidence type="ECO:0000313" key="9">
    <source>
        <dbReference type="RefSeq" id="XP_019632080.1"/>
    </source>
</evidence>
<evidence type="ECO:0000256" key="4">
    <source>
        <dbReference type="SAM" id="MobiDB-lite"/>
    </source>
</evidence>
<comment type="caution">
    <text evidence="2">Lacks conserved residue(s) required for the propagation of feature annotation.</text>
</comment>
<organism evidence="8 9">
    <name type="scientific">Branchiostoma belcheri</name>
    <name type="common">Amphioxus</name>
    <dbReference type="NCBI Taxonomy" id="7741"/>
    <lineage>
        <taxon>Eukaryota</taxon>
        <taxon>Metazoa</taxon>
        <taxon>Chordata</taxon>
        <taxon>Cephalochordata</taxon>
        <taxon>Leptocardii</taxon>
        <taxon>Amphioxiformes</taxon>
        <taxon>Branchiostomatidae</taxon>
        <taxon>Branchiostoma</taxon>
    </lineage>
</organism>
<dbReference type="PROSITE" id="PS50026">
    <property type="entry name" value="EGF_3"/>
    <property type="match status" value="1"/>
</dbReference>
<feature type="disulfide bond" evidence="3">
    <location>
        <begin position="861"/>
        <end position="876"/>
    </location>
</feature>
<evidence type="ECO:0000259" key="6">
    <source>
        <dbReference type="PROSITE" id="PS50026"/>
    </source>
</evidence>
<feature type="domain" description="MAM" evidence="7">
    <location>
        <begin position="7"/>
        <end position="179"/>
    </location>
</feature>
<dbReference type="Gene3D" id="2.10.25.10">
    <property type="entry name" value="Laminin"/>
    <property type="match status" value="1"/>
</dbReference>
<feature type="domain" description="MAM" evidence="7">
    <location>
        <begin position="231"/>
        <end position="396"/>
    </location>
</feature>
<feature type="domain" description="EGF-like" evidence="6">
    <location>
        <begin position="984"/>
        <end position="1020"/>
    </location>
</feature>
<dbReference type="PANTHER" id="PTHR23282:SF142">
    <property type="entry name" value="MAM DOMAIN-CONTAINING PROTEIN"/>
    <property type="match status" value="1"/>
</dbReference>
<dbReference type="GeneID" id="109475761"/>
<evidence type="ECO:0000259" key="7">
    <source>
        <dbReference type="PROSITE" id="PS50060"/>
    </source>
</evidence>
<dbReference type="InterPro" id="IPR013320">
    <property type="entry name" value="ConA-like_dom_sf"/>
</dbReference>
<dbReference type="SUPFAM" id="SSF57424">
    <property type="entry name" value="LDL receptor-like module"/>
    <property type="match status" value="5"/>
</dbReference>
<feature type="disulfide bond" evidence="3">
    <location>
        <begin position="188"/>
        <end position="200"/>
    </location>
</feature>
<dbReference type="Gene3D" id="2.60.120.200">
    <property type="match status" value="4"/>
</dbReference>
<keyword evidence="5" id="KW-0812">Transmembrane</keyword>
<feature type="disulfide bond" evidence="3">
    <location>
        <begin position="968"/>
        <end position="983"/>
    </location>
</feature>
<name>A0A6P4YRL0_BRABE</name>
<evidence type="ECO:0000256" key="1">
    <source>
        <dbReference type="ARBA" id="ARBA00023157"/>
    </source>
</evidence>
<evidence type="ECO:0000256" key="2">
    <source>
        <dbReference type="PROSITE-ProRule" id="PRU00076"/>
    </source>
</evidence>
<dbReference type="InterPro" id="IPR023415">
    <property type="entry name" value="LDLR_class-A_CS"/>
</dbReference>
<evidence type="ECO:0000256" key="5">
    <source>
        <dbReference type="SAM" id="Phobius"/>
    </source>
</evidence>
<feature type="domain" description="MAM" evidence="7">
    <location>
        <begin position="459"/>
        <end position="624"/>
    </location>
</feature>
<dbReference type="AlphaFoldDB" id="A0A6P4YRL0"/>
<dbReference type="SUPFAM" id="SSF49899">
    <property type="entry name" value="Concanavalin A-like lectins/glucanases"/>
    <property type="match status" value="4"/>
</dbReference>
<dbReference type="RefSeq" id="XP_019632080.1">
    <property type="nucleotide sequence ID" value="XM_019776521.1"/>
</dbReference>
<keyword evidence="2" id="KW-0245">EGF-like domain</keyword>
<dbReference type="OrthoDB" id="412155at2759"/>
<proteinExistence type="predicted"/>
<dbReference type="PROSITE" id="PS50060">
    <property type="entry name" value="MAM_2"/>
    <property type="match status" value="4"/>
</dbReference>
<dbReference type="CDD" id="cd06263">
    <property type="entry name" value="MAM"/>
    <property type="match status" value="4"/>
</dbReference>
<dbReference type="SUPFAM" id="SSF57196">
    <property type="entry name" value="EGF/Laminin"/>
    <property type="match status" value="1"/>
</dbReference>
<keyword evidence="8" id="KW-1185">Reference proteome</keyword>
<gene>
    <name evidence="9" type="primary">LOC109475761</name>
</gene>
<dbReference type="KEGG" id="bbel:109475761"/>
<dbReference type="PROSITE" id="PS00022">
    <property type="entry name" value="EGF_1"/>
    <property type="match status" value="1"/>
</dbReference>
<dbReference type="Gene3D" id="4.10.400.10">
    <property type="entry name" value="Low-density Lipoprotein Receptor"/>
    <property type="match status" value="6"/>
</dbReference>
<dbReference type="InterPro" id="IPR000742">
    <property type="entry name" value="EGF"/>
</dbReference>
<feature type="domain" description="MAM" evidence="7">
    <location>
        <begin position="671"/>
        <end position="834"/>
    </location>
</feature>
<dbReference type="GO" id="GO:0016020">
    <property type="term" value="C:membrane"/>
    <property type="evidence" value="ECO:0007669"/>
    <property type="project" value="InterPro"/>
</dbReference>
<feature type="disulfide bond" evidence="3">
    <location>
        <begin position="915"/>
        <end position="933"/>
    </location>
</feature>
<dbReference type="PRINTS" id="PR00261">
    <property type="entry name" value="LDLRECEPTOR"/>
</dbReference>
<dbReference type="Proteomes" id="UP000515135">
    <property type="component" value="Unplaced"/>
</dbReference>
<dbReference type="SMART" id="SM00137">
    <property type="entry name" value="MAM"/>
    <property type="match status" value="4"/>
</dbReference>
<evidence type="ECO:0000313" key="8">
    <source>
        <dbReference type="Proteomes" id="UP000515135"/>
    </source>
</evidence>
<dbReference type="InterPro" id="IPR036055">
    <property type="entry name" value="LDL_receptor-like_sf"/>
</dbReference>
<feature type="disulfide bond" evidence="3">
    <location>
        <begin position="651"/>
        <end position="666"/>
    </location>
</feature>
<feature type="disulfide bond" evidence="2">
    <location>
        <begin position="1010"/>
        <end position="1019"/>
    </location>
</feature>
<feature type="transmembrane region" description="Helical" evidence="5">
    <location>
        <begin position="1038"/>
        <end position="1062"/>
    </location>
</feature>
<dbReference type="Pfam" id="PF00629">
    <property type="entry name" value="MAM"/>
    <property type="match status" value="4"/>
</dbReference>
<feature type="disulfide bond" evidence="2">
    <location>
        <begin position="991"/>
        <end position="1008"/>
    </location>
</feature>
<keyword evidence="5" id="KW-1133">Transmembrane helix</keyword>
<evidence type="ECO:0000256" key="3">
    <source>
        <dbReference type="PROSITE-ProRule" id="PRU00124"/>
    </source>
</evidence>
<dbReference type="InterPro" id="IPR051560">
    <property type="entry name" value="MAM_domain-containing"/>
</dbReference>
<keyword evidence="5" id="KW-0472">Membrane</keyword>
<protein>
    <submittedName>
        <fullName evidence="9">MAM and LDL-receptor class A domain-containing protein 1-like</fullName>
    </submittedName>
</protein>
<reference evidence="9" key="1">
    <citation type="submission" date="2025-08" db="UniProtKB">
        <authorList>
            <consortium name="RefSeq"/>
        </authorList>
    </citation>
    <scope>IDENTIFICATION</scope>
    <source>
        <tissue evidence="9">Gonad</tissue>
    </source>
</reference>
<dbReference type="InterPro" id="IPR000998">
    <property type="entry name" value="MAM_dom"/>
</dbReference>
<feature type="disulfide bond" evidence="3">
    <location>
        <begin position="927"/>
        <end position="942"/>
    </location>
</feature>
<feature type="region of interest" description="Disordered" evidence="4">
    <location>
        <begin position="42"/>
        <end position="61"/>
    </location>
</feature>
<accession>A0A6P4YRL0</accession>
<keyword evidence="1 2" id="KW-1015">Disulfide bond</keyword>
<dbReference type="SMART" id="SM00192">
    <property type="entry name" value="LDLa"/>
    <property type="match status" value="6"/>
</dbReference>